<evidence type="ECO:0000313" key="2">
    <source>
        <dbReference type="EMBL" id="GES05952.1"/>
    </source>
</evidence>
<keyword evidence="3" id="KW-1185">Reference proteome</keyword>
<dbReference type="Pfam" id="PF00535">
    <property type="entry name" value="Glycos_transf_2"/>
    <property type="match status" value="1"/>
</dbReference>
<comment type="caution">
    <text evidence="2">The sequence shown here is derived from an EMBL/GenBank/DDBJ whole genome shotgun (WGS) entry which is preliminary data.</text>
</comment>
<dbReference type="CDD" id="cd00761">
    <property type="entry name" value="Glyco_tranf_GTA_type"/>
    <property type="match status" value="1"/>
</dbReference>
<dbReference type="InterPro" id="IPR029044">
    <property type="entry name" value="Nucleotide-diphossugar_trans"/>
</dbReference>
<dbReference type="Proteomes" id="UP000334990">
    <property type="component" value="Unassembled WGS sequence"/>
</dbReference>
<reference evidence="2 3" key="1">
    <citation type="submission" date="2019-10" db="EMBL/GenBank/DDBJ databases">
        <title>Whole genome shotgun sequence of Acrocarpospora corrugata NBRC 13972.</title>
        <authorList>
            <person name="Ichikawa N."/>
            <person name="Kimura A."/>
            <person name="Kitahashi Y."/>
            <person name="Komaki H."/>
            <person name="Oguchi A."/>
        </authorList>
    </citation>
    <scope>NUCLEOTIDE SEQUENCE [LARGE SCALE GENOMIC DNA]</scope>
    <source>
        <strain evidence="2 3">NBRC 13972</strain>
    </source>
</reference>
<dbReference type="OrthoDB" id="3177103at2"/>
<sequence>MLVSIGLPVYNGADVMEGVVRSVLAQEHGDVELVITDNASTDSTEELCRGLAAEDSRISYYRQPENLGMLRNFDFALQAAKGEFFRWIGDDDRLDPTYSTKCLDAFAADPRLLMVTTQISYTDTRDGVVRTQRYEEARPGAGLNSSDPVARVAELSRLLNESYLIIDPLYGMVRRAPVVAMAPRRNMPREDQVFAARLVMEGPWQHINEVLAERHWDIKHRGKLARRLGVPTWKGYCSTLLQCQETLYWAHAHVEAGTLTSDQYRQIRAAVRGLYMRRHRETAVRRVRKVTRMAFGRS</sequence>
<dbReference type="SUPFAM" id="SSF53448">
    <property type="entry name" value="Nucleotide-diphospho-sugar transferases"/>
    <property type="match status" value="1"/>
</dbReference>
<evidence type="ECO:0000313" key="3">
    <source>
        <dbReference type="Proteomes" id="UP000334990"/>
    </source>
</evidence>
<dbReference type="AlphaFoldDB" id="A0A5M3WD02"/>
<dbReference type="Gene3D" id="3.90.550.10">
    <property type="entry name" value="Spore Coat Polysaccharide Biosynthesis Protein SpsA, Chain A"/>
    <property type="match status" value="1"/>
</dbReference>
<feature type="domain" description="Glycosyltransferase 2-like" evidence="1">
    <location>
        <begin position="4"/>
        <end position="134"/>
    </location>
</feature>
<dbReference type="RefSeq" id="WP_155341906.1">
    <property type="nucleotide sequence ID" value="NZ_BAAABN010000092.1"/>
</dbReference>
<dbReference type="EMBL" id="BLAD01000120">
    <property type="protein sequence ID" value="GES05952.1"/>
    <property type="molecule type" value="Genomic_DNA"/>
</dbReference>
<accession>A0A5M3WD02</accession>
<proteinExistence type="predicted"/>
<organism evidence="2 3">
    <name type="scientific">Acrocarpospora corrugata</name>
    <dbReference type="NCBI Taxonomy" id="35763"/>
    <lineage>
        <taxon>Bacteria</taxon>
        <taxon>Bacillati</taxon>
        <taxon>Actinomycetota</taxon>
        <taxon>Actinomycetes</taxon>
        <taxon>Streptosporangiales</taxon>
        <taxon>Streptosporangiaceae</taxon>
        <taxon>Acrocarpospora</taxon>
    </lineage>
</organism>
<evidence type="ECO:0000259" key="1">
    <source>
        <dbReference type="Pfam" id="PF00535"/>
    </source>
</evidence>
<dbReference type="PANTHER" id="PTHR43685:SF11">
    <property type="entry name" value="GLYCOSYLTRANSFERASE TAGX-RELATED"/>
    <property type="match status" value="1"/>
</dbReference>
<dbReference type="InterPro" id="IPR050834">
    <property type="entry name" value="Glycosyltransf_2"/>
</dbReference>
<protein>
    <recommendedName>
        <fullName evidence="1">Glycosyltransferase 2-like domain-containing protein</fullName>
    </recommendedName>
</protein>
<dbReference type="PANTHER" id="PTHR43685">
    <property type="entry name" value="GLYCOSYLTRANSFERASE"/>
    <property type="match status" value="1"/>
</dbReference>
<gene>
    <name evidence="2" type="ORF">Acor_80210</name>
</gene>
<name>A0A5M3WD02_9ACTN</name>
<dbReference type="InterPro" id="IPR001173">
    <property type="entry name" value="Glyco_trans_2-like"/>
</dbReference>